<protein>
    <submittedName>
        <fullName evidence="1">Carboxypeptidase-like protein</fullName>
    </submittedName>
</protein>
<keyword evidence="1" id="KW-0378">Hydrolase</keyword>
<reference evidence="1 2" key="1">
    <citation type="submission" date="2019-03" db="EMBL/GenBank/DDBJ databases">
        <title>Genomic Encyclopedia of Type Strains, Phase III (KMG-III): the genomes of soil and plant-associated and newly described type strains.</title>
        <authorList>
            <person name="Whitman W."/>
        </authorList>
    </citation>
    <scope>NUCLEOTIDE SEQUENCE [LARGE SCALE GENOMIC DNA]</scope>
    <source>
        <strain evidence="1 2">CECT 8446</strain>
    </source>
</reference>
<keyword evidence="2" id="KW-1185">Reference proteome</keyword>
<proteinExistence type="predicted"/>
<dbReference type="RefSeq" id="WP_133555650.1">
    <property type="nucleotide sequence ID" value="NZ_SNYF01000006.1"/>
</dbReference>
<name>A0A4R6T7C9_9BACT</name>
<keyword evidence="1" id="KW-0121">Carboxypeptidase</keyword>
<evidence type="ECO:0000313" key="1">
    <source>
        <dbReference type="EMBL" id="TDQ17532.1"/>
    </source>
</evidence>
<dbReference type="InterPro" id="IPR008969">
    <property type="entry name" value="CarboxyPept-like_regulatory"/>
</dbReference>
<dbReference type="GO" id="GO:0004180">
    <property type="term" value="F:carboxypeptidase activity"/>
    <property type="evidence" value="ECO:0007669"/>
    <property type="project" value="UniProtKB-KW"/>
</dbReference>
<evidence type="ECO:0000313" key="2">
    <source>
        <dbReference type="Proteomes" id="UP000294535"/>
    </source>
</evidence>
<dbReference type="OrthoDB" id="7432683at2"/>
<keyword evidence="1" id="KW-0645">Protease</keyword>
<sequence length="240" mass="26624">MTQIRIPSPCSQNPKNFTPSNLGGFCQACQKEVVDFRKMNQQEVLEFITENPSKSCGIFKKSQVFDLSEPQKTKKLGLFWIVTALGILGFSLPSSGVNQGFLDPTKTEISLENYFPKKGSSISKVLKGRVFSGEDKQALPTTTILIKGTTIGVHTNLKGEFELVIPDSIAKNRITLLISFVGYQTELKKVNLKKDNPNLGDIFLKEHDSVLGPYGLITPKKSFWGQLISYFKNQGNQNSA</sequence>
<dbReference type="Gene3D" id="2.60.40.1120">
    <property type="entry name" value="Carboxypeptidase-like, regulatory domain"/>
    <property type="match status" value="1"/>
</dbReference>
<dbReference type="AlphaFoldDB" id="A0A4R6T7C9"/>
<dbReference type="EMBL" id="SNYF01000006">
    <property type="protein sequence ID" value="TDQ17532.1"/>
    <property type="molecule type" value="Genomic_DNA"/>
</dbReference>
<comment type="caution">
    <text evidence="1">The sequence shown here is derived from an EMBL/GenBank/DDBJ whole genome shotgun (WGS) entry which is preliminary data.</text>
</comment>
<gene>
    <name evidence="1" type="ORF">DFQ04_2186</name>
</gene>
<accession>A0A4R6T7C9</accession>
<organism evidence="1 2">
    <name type="scientific">Algoriphagus boseongensis</name>
    <dbReference type="NCBI Taxonomy" id="1442587"/>
    <lineage>
        <taxon>Bacteria</taxon>
        <taxon>Pseudomonadati</taxon>
        <taxon>Bacteroidota</taxon>
        <taxon>Cytophagia</taxon>
        <taxon>Cytophagales</taxon>
        <taxon>Cyclobacteriaceae</taxon>
        <taxon>Algoriphagus</taxon>
    </lineage>
</organism>
<dbReference type="SUPFAM" id="SSF49464">
    <property type="entry name" value="Carboxypeptidase regulatory domain-like"/>
    <property type="match status" value="1"/>
</dbReference>
<dbReference type="Proteomes" id="UP000294535">
    <property type="component" value="Unassembled WGS sequence"/>
</dbReference>
<dbReference type="Pfam" id="PF13715">
    <property type="entry name" value="CarbopepD_reg_2"/>
    <property type="match status" value="1"/>
</dbReference>